<dbReference type="SUPFAM" id="SSF50621">
    <property type="entry name" value="Alanine racemase C-terminal domain-like"/>
    <property type="match status" value="1"/>
</dbReference>
<dbReference type="Gene3D" id="2.40.37.10">
    <property type="entry name" value="Lyase, Ornithine Decarboxylase, Chain A, domain 1"/>
    <property type="match status" value="1"/>
</dbReference>
<dbReference type="PRINTS" id="PR00992">
    <property type="entry name" value="ALARACEMASE"/>
</dbReference>
<evidence type="ECO:0000256" key="9">
    <source>
        <dbReference type="PIRSR" id="PIRSR600821-52"/>
    </source>
</evidence>
<comment type="cofactor">
    <cofactor evidence="2 7 8">
        <name>pyridoxal 5'-phosphate</name>
        <dbReference type="ChEBI" id="CHEBI:597326"/>
    </cofactor>
</comment>
<dbReference type="Pfam" id="PF00842">
    <property type="entry name" value="Ala_racemase_C"/>
    <property type="match status" value="1"/>
</dbReference>
<evidence type="ECO:0000256" key="6">
    <source>
        <dbReference type="ARBA" id="ARBA00023235"/>
    </source>
</evidence>
<feature type="active site" description="Proton acceptor; specific for D-alanine" evidence="7">
    <location>
        <position position="76"/>
    </location>
</feature>
<dbReference type="GO" id="GO:0030170">
    <property type="term" value="F:pyridoxal phosphate binding"/>
    <property type="evidence" value="ECO:0007669"/>
    <property type="project" value="UniProtKB-UniRule"/>
</dbReference>
<dbReference type="InterPro" id="IPR000821">
    <property type="entry name" value="Ala_racemase"/>
</dbReference>
<dbReference type="NCBIfam" id="TIGR00492">
    <property type="entry name" value="alr"/>
    <property type="match status" value="1"/>
</dbReference>
<evidence type="ECO:0000256" key="7">
    <source>
        <dbReference type="HAMAP-Rule" id="MF_01201"/>
    </source>
</evidence>
<comment type="pathway">
    <text evidence="7">Amino-acid biosynthesis; D-alanine biosynthesis; D-alanine from L-alanine: step 1/1.</text>
</comment>
<proteinExistence type="inferred from homology"/>
<dbReference type="InterPro" id="IPR020622">
    <property type="entry name" value="Ala_racemase_pyridoxalP-BS"/>
</dbReference>
<dbReference type="Gene3D" id="3.20.20.10">
    <property type="entry name" value="Alanine racemase"/>
    <property type="match status" value="1"/>
</dbReference>
<dbReference type="EC" id="5.1.1.1" evidence="4 7"/>
<evidence type="ECO:0000259" key="11">
    <source>
        <dbReference type="SMART" id="SM01005"/>
    </source>
</evidence>
<name>A0A3N5D707_9SPHN</name>
<dbReference type="PANTHER" id="PTHR30511">
    <property type="entry name" value="ALANINE RACEMASE"/>
    <property type="match status" value="1"/>
</dbReference>
<keyword evidence="13" id="KW-1185">Reference proteome</keyword>
<feature type="binding site" evidence="7 9">
    <location>
        <position position="170"/>
    </location>
    <ligand>
        <name>substrate</name>
    </ligand>
</feature>
<sequence>MPGCGTPGPSSHSAPSSRGGVLPAARRANSERTLPDLLSALPPAALRLLIDREALAANWHALDRLSGDAETGAAVKADGYGLGAGIVVPALAKAGARSFFVAHWQEVPAVLDAAPGASVSVLHGVADAAEAAFARASGAVPVINSLHQANVWVESGGGPCHLMVDSGMNRLGLEPAHVGDPLIARLEIEVLMSHLASADEDSALNARQLYTFREVAAQFPDTRRSLANSAGIALGPDFRLDLTRPGLALYGGIPRPALAGTIRQVAYPEAAVLQVRALSAGESVGYNATFTAERAMRVATVACGYADGILRCWGREGALFHGDAALPIVGRVSMDMTIVDCTGHDVREGDFLTIPYDLPHAAELTGLSQYELLTVLGSRFSRQPKTR</sequence>
<dbReference type="GO" id="GO:0030632">
    <property type="term" value="P:D-alanine biosynthetic process"/>
    <property type="evidence" value="ECO:0007669"/>
    <property type="project" value="UniProtKB-UniRule"/>
</dbReference>
<dbReference type="InterPro" id="IPR009006">
    <property type="entry name" value="Ala_racemase/Decarboxylase_C"/>
</dbReference>
<evidence type="ECO:0000256" key="3">
    <source>
        <dbReference type="ARBA" id="ARBA00007880"/>
    </source>
</evidence>
<dbReference type="SUPFAM" id="SSF51419">
    <property type="entry name" value="PLP-binding barrel"/>
    <property type="match status" value="1"/>
</dbReference>
<keyword evidence="6 7" id="KW-0413">Isomerase</keyword>
<protein>
    <recommendedName>
        <fullName evidence="4 7">Alanine racemase</fullName>
        <ecNumber evidence="4 7">5.1.1.1</ecNumber>
    </recommendedName>
</protein>
<dbReference type="UniPathway" id="UPA00042">
    <property type="reaction ID" value="UER00497"/>
</dbReference>
<evidence type="ECO:0000313" key="12">
    <source>
        <dbReference type="EMBL" id="RPF70278.1"/>
    </source>
</evidence>
<evidence type="ECO:0000256" key="8">
    <source>
        <dbReference type="PIRSR" id="PIRSR600821-50"/>
    </source>
</evidence>
<evidence type="ECO:0000256" key="10">
    <source>
        <dbReference type="SAM" id="MobiDB-lite"/>
    </source>
</evidence>
<dbReference type="Pfam" id="PF01168">
    <property type="entry name" value="Ala_racemase_N"/>
    <property type="match status" value="1"/>
</dbReference>
<reference evidence="12 13" key="1">
    <citation type="submission" date="2018-11" db="EMBL/GenBank/DDBJ databases">
        <title>Erythrobacter spongiae sp. nov., isolated from a marine sponge.</title>
        <authorList>
            <person name="Zhuang L."/>
            <person name="Luo L."/>
        </authorList>
    </citation>
    <scope>NUCLEOTIDE SEQUENCE [LARGE SCALE GENOMIC DNA]</scope>
    <source>
        <strain evidence="12 13">HN-E23</strain>
    </source>
</reference>
<organism evidence="12 13">
    <name type="scientific">Aurantiacibacter spongiae</name>
    <dbReference type="NCBI Taxonomy" id="2488860"/>
    <lineage>
        <taxon>Bacteria</taxon>
        <taxon>Pseudomonadati</taxon>
        <taxon>Pseudomonadota</taxon>
        <taxon>Alphaproteobacteria</taxon>
        <taxon>Sphingomonadales</taxon>
        <taxon>Erythrobacteraceae</taxon>
        <taxon>Aurantiacibacter</taxon>
    </lineage>
</organism>
<dbReference type="EMBL" id="RPFZ01000001">
    <property type="protein sequence ID" value="RPF70278.1"/>
    <property type="molecule type" value="Genomic_DNA"/>
</dbReference>
<evidence type="ECO:0000256" key="4">
    <source>
        <dbReference type="ARBA" id="ARBA00013089"/>
    </source>
</evidence>
<evidence type="ECO:0000256" key="5">
    <source>
        <dbReference type="ARBA" id="ARBA00022898"/>
    </source>
</evidence>
<dbReference type="Proteomes" id="UP000275232">
    <property type="component" value="Unassembled WGS sequence"/>
</dbReference>
<feature type="domain" description="Alanine racemase C-terminal" evidence="11">
    <location>
        <begin position="265"/>
        <end position="385"/>
    </location>
</feature>
<dbReference type="AlphaFoldDB" id="A0A3N5D707"/>
<keyword evidence="5 7" id="KW-0663">Pyridoxal phosphate</keyword>
<accession>A0A3N5D707</accession>
<feature type="binding site" evidence="7 9">
    <location>
        <position position="334"/>
    </location>
    <ligand>
        <name>substrate</name>
    </ligand>
</feature>
<dbReference type="InterPro" id="IPR011079">
    <property type="entry name" value="Ala_racemase_C"/>
</dbReference>
<evidence type="ECO:0000313" key="13">
    <source>
        <dbReference type="Proteomes" id="UP000275232"/>
    </source>
</evidence>
<comment type="catalytic activity">
    <reaction evidence="1 7">
        <text>L-alanine = D-alanine</text>
        <dbReference type="Rhea" id="RHEA:20249"/>
        <dbReference type="ChEBI" id="CHEBI:57416"/>
        <dbReference type="ChEBI" id="CHEBI:57972"/>
        <dbReference type="EC" id="5.1.1.1"/>
    </reaction>
</comment>
<dbReference type="SMART" id="SM01005">
    <property type="entry name" value="Ala_racemase_C"/>
    <property type="match status" value="1"/>
</dbReference>
<feature type="region of interest" description="Disordered" evidence="10">
    <location>
        <begin position="1"/>
        <end position="26"/>
    </location>
</feature>
<dbReference type="PANTHER" id="PTHR30511:SF0">
    <property type="entry name" value="ALANINE RACEMASE, CATABOLIC-RELATED"/>
    <property type="match status" value="1"/>
</dbReference>
<dbReference type="InterPro" id="IPR001608">
    <property type="entry name" value="Ala_racemase_N"/>
</dbReference>
<feature type="modified residue" description="N6-(pyridoxal phosphate)lysine" evidence="7 8">
    <location>
        <position position="76"/>
    </location>
</feature>
<dbReference type="OrthoDB" id="9813814at2"/>
<dbReference type="GO" id="GO:0008784">
    <property type="term" value="F:alanine racemase activity"/>
    <property type="evidence" value="ECO:0007669"/>
    <property type="project" value="UniProtKB-UniRule"/>
</dbReference>
<dbReference type="CDD" id="cd00430">
    <property type="entry name" value="PLPDE_III_AR"/>
    <property type="match status" value="1"/>
</dbReference>
<comment type="caution">
    <text evidence="12">The sequence shown here is derived from an EMBL/GenBank/DDBJ whole genome shotgun (WGS) entry which is preliminary data.</text>
</comment>
<dbReference type="GO" id="GO:0005829">
    <property type="term" value="C:cytosol"/>
    <property type="evidence" value="ECO:0007669"/>
    <property type="project" value="TreeGrafter"/>
</dbReference>
<gene>
    <name evidence="12" type="primary">alr</name>
    <name evidence="12" type="ORF">EG799_00525</name>
</gene>
<evidence type="ECO:0000256" key="2">
    <source>
        <dbReference type="ARBA" id="ARBA00001933"/>
    </source>
</evidence>
<feature type="active site" description="Proton acceptor; specific for L-alanine" evidence="7">
    <location>
        <position position="286"/>
    </location>
</feature>
<comment type="similarity">
    <text evidence="3 7">Belongs to the alanine racemase family.</text>
</comment>
<dbReference type="HAMAP" id="MF_01201">
    <property type="entry name" value="Ala_racemase"/>
    <property type="match status" value="1"/>
</dbReference>
<dbReference type="PROSITE" id="PS00395">
    <property type="entry name" value="ALANINE_RACEMASE"/>
    <property type="match status" value="1"/>
</dbReference>
<comment type="function">
    <text evidence="7">Catalyzes the interconversion of L-alanine and D-alanine. May also act on other amino acids.</text>
</comment>
<evidence type="ECO:0000256" key="1">
    <source>
        <dbReference type="ARBA" id="ARBA00000316"/>
    </source>
</evidence>
<dbReference type="InterPro" id="IPR029066">
    <property type="entry name" value="PLP-binding_barrel"/>
</dbReference>